<dbReference type="Proteomes" id="UP001652620">
    <property type="component" value="Chromosome 5"/>
</dbReference>
<keyword evidence="1" id="KW-0732">Signal</keyword>
<protein>
    <submittedName>
        <fullName evidence="3">Uncharacterized protein LOC125778849</fullName>
    </submittedName>
</protein>
<feature type="signal peptide" evidence="1">
    <location>
        <begin position="1"/>
        <end position="18"/>
    </location>
</feature>
<evidence type="ECO:0000256" key="1">
    <source>
        <dbReference type="SAM" id="SignalP"/>
    </source>
</evidence>
<accession>A0ABM3JYH7</accession>
<name>A0ABM3JYH7_BACDO</name>
<feature type="chain" id="PRO_5045703755" evidence="1">
    <location>
        <begin position="19"/>
        <end position="358"/>
    </location>
</feature>
<dbReference type="GeneID" id="125778849"/>
<evidence type="ECO:0000313" key="2">
    <source>
        <dbReference type="Proteomes" id="UP001652620"/>
    </source>
</evidence>
<gene>
    <name evidence="3" type="primary">LOC125778849</name>
</gene>
<evidence type="ECO:0000313" key="3">
    <source>
        <dbReference type="RefSeq" id="XP_049314289.1"/>
    </source>
</evidence>
<reference evidence="3" key="1">
    <citation type="submission" date="2025-08" db="UniProtKB">
        <authorList>
            <consortium name="RefSeq"/>
        </authorList>
    </citation>
    <scope>IDENTIFICATION</scope>
    <source>
        <tissue evidence="3">Adult</tissue>
    </source>
</reference>
<dbReference type="Gene3D" id="3.40.570.10">
    <property type="entry name" value="Extracellular Endonuclease, subunit A"/>
    <property type="match status" value="1"/>
</dbReference>
<dbReference type="RefSeq" id="XP_049314289.1">
    <property type="nucleotide sequence ID" value="XM_049458332.1"/>
</dbReference>
<sequence>MKLIVLFVGLCVSVGVLCSVPDQVEVGSANPSYSGDVLASSDNRTSIREKRFIPLLVGLGAAILWGGVGIAVENSIVNDIDERFKPRPPQPSVNESFVKVNRLIKSFSDRFDIKKELCGPQLNRRKRQLNPNNSHCSLPVTVGENYYNDIENIAEELRNNSDLITAYLPIESGYAVDSYTTMTAPANQNHAQPIDLTVTMKATLTYAKAQHLREPIQTSITERMEEMDWYRGGNKNTNDERGHLLANSLGGPSLPWNFVPQSPSVNRGVEIRGVTTYCWFDLEADIRRILRQNPDHIIVWTIVVRYGGLPASRRPTLFLISVRHLDSDYRFIDYRQFVIPNMPSDACTNSSQFNFLTL</sequence>
<keyword evidence="2" id="KW-1185">Reference proteome</keyword>
<dbReference type="InterPro" id="IPR044929">
    <property type="entry name" value="DNA/RNA_non-sp_Endonuclease_sf"/>
</dbReference>
<proteinExistence type="predicted"/>
<organism evidence="2 3">
    <name type="scientific">Bactrocera dorsalis</name>
    <name type="common">Oriental fruit fly</name>
    <name type="synonym">Dacus dorsalis</name>
    <dbReference type="NCBI Taxonomy" id="27457"/>
    <lineage>
        <taxon>Eukaryota</taxon>
        <taxon>Metazoa</taxon>
        <taxon>Ecdysozoa</taxon>
        <taxon>Arthropoda</taxon>
        <taxon>Hexapoda</taxon>
        <taxon>Insecta</taxon>
        <taxon>Pterygota</taxon>
        <taxon>Neoptera</taxon>
        <taxon>Endopterygota</taxon>
        <taxon>Diptera</taxon>
        <taxon>Brachycera</taxon>
        <taxon>Muscomorpha</taxon>
        <taxon>Tephritoidea</taxon>
        <taxon>Tephritidae</taxon>
        <taxon>Bactrocera</taxon>
        <taxon>Bactrocera</taxon>
    </lineage>
</organism>